<evidence type="ECO:0000313" key="1">
    <source>
        <dbReference type="EMBL" id="CDF57122.1"/>
    </source>
</evidence>
<organism evidence="1 2">
    <name type="scientific">Thermobrachium celere DSM 8682</name>
    <dbReference type="NCBI Taxonomy" id="941824"/>
    <lineage>
        <taxon>Bacteria</taxon>
        <taxon>Bacillati</taxon>
        <taxon>Bacillota</taxon>
        <taxon>Clostridia</taxon>
        <taxon>Eubacteriales</taxon>
        <taxon>Clostridiaceae</taxon>
        <taxon>Thermobrachium</taxon>
    </lineage>
</organism>
<proteinExistence type="predicted"/>
<dbReference type="AlphaFoldDB" id="R7RLT9"/>
<sequence>MMVKMNDADGLVSGACFQIYIHKKSREFHGFFTRLMYCML</sequence>
<keyword evidence="2" id="KW-1185">Reference proteome</keyword>
<name>R7RLT9_9CLOT</name>
<reference evidence="1" key="1">
    <citation type="submission" date="2013-03" db="EMBL/GenBank/DDBJ databases">
        <title>Draft genome sequence of the hydrogen-ethanol-producing anaerobic alkalithermophilic Caloramator celere.</title>
        <authorList>
            <person name="Ciranna A."/>
            <person name="Larjo A."/>
            <person name="Kivisto A."/>
            <person name="Santala V."/>
            <person name="Roos C."/>
            <person name="Karp M."/>
        </authorList>
    </citation>
    <scope>NUCLEOTIDE SEQUENCE [LARGE SCALE GENOMIC DNA]</scope>
    <source>
        <strain evidence="1">DSM 8682</strain>
    </source>
</reference>
<comment type="caution">
    <text evidence="1">The sequence shown here is derived from an EMBL/GenBank/DDBJ whole genome shotgun (WGS) entry which is preliminary data.</text>
</comment>
<protein>
    <submittedName>
        <fullName evidence="1">Uncharacterized protein</fullName>
    </submittedName>
</protein>
<dbReference type="Proteomes" id="UP000014923">
    <property type="component" value="Unassembled WGS sequence"/>
</dbReference>
<accession>R7RLT9</accession>
<gene>
    <name evidence="1" type="ORF">TCEL_00016</name>
</gene>
<evidence type="ECO:0000313" key="2">
    <source>
        <dbReference type="Proteomes" id="UP000014923"/>
    </source>
</evidence>
<dbReference type="EMBL" id="CAVN010000023">
    <property type="protein sequence ID" value="CDF57122.1"/>
    <property type="molecule type" value="Genomic_DNA"/>
</dbReference>
<dbReference type="HOGENOM" id="CLU_3297846_0_0_9"/>